<keyword evidence="2" id="KW-0285">Flavoprotein</keyword>
<accession>A0A7I9WND6</accession>
<dbReference type="Pfam" id="PF00175">
    <property type="entry name" value="NAD_binding_1"/>
    <property type="match status" value="1"/>
</dbReference>
<evidence type="ECO:0000256" key="6">
    <source>
        <dbReference type="ARBA" id="ARBA00023004"/>
    </source>
</evidence>
<dbReference type="SUPFAM" id="SSF63380">
    <property type="entry name" value="Riboflavin synthase domain-like"/>
    <property type="match status" value="1"/>
</dbReference>
<keyword evidence="3" id="KW-0001">2Fe-2S</keyword>
<comment type="cofactor">
    <cofactor evidence="1">
        <name>FAD</name>
        <dbReference type="ChEBI" id="CHEBI:57692"/>
    </cofactor>
</comment>
<dbReference type="CDD" id="cd06185">
    <property type="entry name" value="PDR_like"/>
    <property type="match status" value="1"/>
</dbReference>
<organism evidence="10 11">
    <name type="scientific">Mycolicibacterium murale</name>
    <dbReference type="NCBI Taxonomy" id="182220"/>
    <lineage>
        <taxon>Bacteria</taxon>
        <taxon>Bacillati</taxon>
        <taxon>Actinomycetota</taxon>
        <taxon>Actinomycetes</taxon>
        <taxon>Mycobacteriales</taxon>
        <taxon>Mycobacteriaceae</taxon>
        <taxon>Mycolicibacterium</taxon>
    </lineage>
</organism>
<dbReference type="InterPro" id="IPR017938">
    <property type="entry name" value="Riboflavin_synthase-like_b-brl"/>
</dbReference>
<dbReference type="PRINTS" id="PR00409">
    <property type="entry name" value="PHDIOXRDTASE"/>
</dbReference>
<dbReference type="SUPFAM" id="SSF54292">
    <property type="entry name" value="2Fe-2S ferredoxin-like"/>
    <property type="match status" value="1"/>
</dbReference>
<dbReference type="Gene3D" id="2.40.30.10">
    <property type="entry name" value="Translation factors"/>
    <property type="match status" value="1"/>
</dbReference>
<keyword evidence="5" id="KW-0560">Oxidoreductase</keyword>
<dbReference type="CDD" id="cd00207">
    <property type="entry name" value="fer2"/>
    <property type="match status" value="1"/>
</dbReference>
<name>A0A7I9WND6_9MYCO</name>
<evidence type="ECO:0000259" key="8">
    <source>
        <dbReference type="PROSITE" id="PS51085"/>
    </source>
</evidence>
<dbReference type="SUPFAM" id="SSF52343">
    <property type="entry name" value="Ferredoxin reductase-like, C-terminal NADP-linked domain"/>
    <property type="match status" value="1"/>
</dbReference>
<dbReference type="Pfam" id="PF00111">
    <property type="entry name" value="Fer2"/>
    <property type="match status" value="1"/>
</dbReference>
<keyword evidence="7" id="KW-0411">Iron-sulfur</keyword>
<dbReference type="PROSITE" id="PS51384">
    <property type="entry name" value="FAD_FR"/>
    <property type="match status" value="1"/>
</dbReference>
<gene>
    <name evidence="10" type="ORF">MMUR_28630</name>
</gene>
<dbReference type="Proteomes" id="UP000465241">
    <property type="component" value="Unassembled WGS sequence"/>
</dbReference>
<dbReference type="GO" id="GO:0046872">
    <property type="term" value="F:metal ion binding"/>
    <property type="evidence" value="ECO:0007669"/>
    <property type="project" value="UniProtKB-KW"/>
</dbReference>
<dbReference type="PANTHER" id="PTHR47354:SF1">
    <property type="entry name" value="CARNITINE MONOOXYGENASE REDUCTASE SUBUNIT"/>
    <property type="match status" value="1"/>
</dbReference>
<reference evidence="10 11" key="1">
    <citation type="journal article" date="2019" name="Emerg. Microbes Infect.">
        <title>Comprehensive subspecies identification of 175 nontuberculous mycobacteria species based on 7547 genomic profiles.</title>
        <authorList>
            <person name="Matsumoto Y."/>
            <person name="Kinjo T."/>
            <person name="Motooka D."/>
            <person name="Nabeya D."/>
            <person name="Jung N."/>
            <person name="Uechi K."/>
            <person name="Horii T."/>
            <person name="Iida T."/>
            <person name="Fujita J."/>
            <person name="Nakamura S."/>
        </authorList>
    </citation>
    <scope>NUCLEOTIDE SEQUENCE [LARGE SCALE GENOMIC DNA]</scope>
    <source>
        <strain evidence="10 11">JCM 13392</strain>
    </source>
</reference>
<evidence type="ECO:0000256" key="4">
    <source>
        <dbReference type="ARBA" id="ARBA00022723"/>
    </source>
</evidence>
<keyword evidence="4" id="KW-0479">Metal-binding</keyword>
<dbReference type="RefSeq" id="WP_193489477.1">
    <property type="nucleotide sequence ID" value="NZ_BAAAMC010000055.1"/>
</dbReference>
<dbReference type="Gene3D" id="3.10.20.30">
    <property type="match status" value="1"/>
</dbReference>
<sequence>MTQETSTENEFSVVVQELHPEAEGVVSVILVAPDGAELPAWNAGAHIDVFVGEHGVRQYSLSGDPLDRHLYRITVLREPAGRGGSGWVHDNLVRGQELTVREPRNHFELDAAGDYVFVAGGIGITPILAMIRTAHAAGKQWRLLYGGRTAASMAFLDELAEYGNRVELFDESTVGRIPLSTIAPGPDTLVYACGPEGLLGACEELAVTWPSGTLRLERFAALNIDSSNDQAFDVQLAQTGLTIRVPADASILQVLKTRGLSAMSSCEEGLCGTCEVDVLDGEVEHRDVVLSDEERQCGATMMICVSRARGDRLTLDL</sequence>
<dbReference type="InterPro" id="IPR012675">
    <property type="entry name" value="Beta-grasp_dom_sf"/>
</dbReference>
<evidence type="ECO:0000256" key="5">
    <source>
        <dbReference type="ARBA" id="ARBA00023002"/>
    </source>
</evidence>
<dbReference type="InterPro" id="IPR001041">
    <property type="entry name" value="2Fe-2S_ferredoxin-type"/>
</dbReference>
<comment type="caution">
    <text evidence="10">The sequence shown here is derived from an EMBL/GenBank/DDBJ whole genome shotgun (WGS) entry which is preliminary data.</text>
</comment>
<evidence type="ECO:0000256" key="2">
    <source>
        <dbReference type="ARBA" id="ARBA00022630"/>
    </source>
</evidence>
<dbReference type="InterPro" id="IPR039261">
    <property type="entry name" value="FNR_nucleotide-bd"/>
</dbReference>
<dbReference type="Gene3D" id="3.40.50.80">
    <property type="entry name" value="Nucleotide-binding domain of ferredoxin-NADP reductase (FNR) module"/>
    <property type="match status" value="1"/>
</dbReference>
<evidence type="ECO:0000256" key="1">
    <source>
        <dbReference type="ARBA" id="ARBA00001974"/>
    </source>
</evidence>
<dbReference type="EMBL" id="BLKT01000003">
    <property type="protein sequence ID" value="GFG58727.1"/>
    <property type="molecule type" value="Genomic_DNA"/>
</dbReference>
<evidence type="ECO:0000313" key="11">
    <source>
        <dbReference type="Proteomes" id="UP000465241"/>
    </source>
</evidence>
<dbReference type="PANTHER" id="PTHR47354">
    <property type="entry name" value="NADH OXIDOREDUCTASE HCR"/>
    <property type="match status" value="1"/>
</dbReference>
<evidence type="ECO:0000256" key="3">
    <source>
        <dbReference type="ARBA" id="ARBA00022714"/>
    </source>
</evidence>
<feature type="domain" description="2Fe-2S ferredoxin-type" evidence="8">
    <location>
        <begin position="232"/>
        <end position="317"/>
    </location>
</feature>
<dbReference type="InterPro" id="IPR050415">
    <property type="entry name" value="MRET"/>
</dbReference>
<dbReference type="PROSITE" id="PS00197">
    <property type="entry name" value="2FE2S_FER_1"/>
    <property type="match status" value="1"/>
</dbReference>
<evidence type="ECO:0000256" key="7">
    <source>
        <dbReference type="ARBA" id="ARBA00023014"/>
    </source>
</evidence>
<dbReference type="InterPro" id="IPR036010">
    <property type="entry name" value="2Fe-2S_ferredoxin-like_sf"/>
</dbReference>
<dbReference type="InterPro" id="IPR017927">
    <property type="entry name" value="FAD-bd_FR_type"/>
</dbReference>
<evidence type="ECO:0000259" key="9">
    <source>
        <dbReference type="PROSITE" id="PS51384"/>
    </source>
</evidence>
<dbReference type="InterPro" id="IPR006058">
    <property type="entry name" value="2Fe2S_fd_BS"/>
</dbReference>
<dbReference type="PROSITE" id="PS51085">
    <property type="entry name" value="2FE2S_FER_2"/>
    <property type="match status" value="1"/>
</dbReference>
<dbReference type="GO" id="GO:0051537">
    <property type="term" value="F:2 iron, 2 sulfur cluster binding"/>
    <property type="evidence" value="ECO:0007669"/>
    <property type="project" value="UniProtKB-KW"/>
</dbReference>
<keyword evidence="11" id="KW-1185">Reference proteome</keyword>
<dbReference type="AlphaFoldDB" id="A0A7I9WND6"/>
<evidence type="ECO:0000313" key="10">
    <source>
        <dbReference type="EMBL" id="GFG58727.1"/>
    </source>
</evidence>
<proteinExistence type="predicted"/>
<dbReference type="InterPro" id="IPR001433">
    <property type="entry name" value="OxRdtase_FAD/NAD-bd"/>
</dbReference>
<protein>
    <submittedName>
        <fullName evidence="10">Ferredoxin</fullName>
    </submittedName>
</protein>
<dbReference type="GO" id="GO:0016491">
    <property type="term" value="F:oxidoreductase activity"/>
    <property type="evidence" value="ECO:0007669"/>
    <property type="project" value="UniProtKB-KW"/>
</dbReference>
<feature type="domain" description="FAD-binding FR-type" evidence="9">
    <location>
        <begin position="8"/>
        <end position="110"/>
    </location>
</feature>
<keyword evidence="6" id="KW-0408">Iron</keyword>